<keyword evidence="2" id="KW-1133">Transmembrane helix</keyword>
<comment type="caution">
    <text evidence="4">The sequence shown here is derived from an EMBL/GenBank/DDBJ whole genome shotgun (WGS) entry which is preliminary data.</text>
</comment>
<dbReference type="CDD" id="cd00030">
    <property type="entry name" value="C2"/>
    <property type="match status" value="2"/>
</dbReference>
<dbReference type="PROSITE" id="PS50004">
    <property type="entry name" value="C2"/>
    <property type="match status" value="1"/>
</dbReference>
<dbReference type="Pfam" id="PF17047">
    <property type="entry name" value="SMP_LBD"/>
    <property type="match status" value="1"/>
</dbReference>
<dbReference type="Proteomes" id="UP000232323">
    <property type="component" value="Unassembled WGS sequence"/>
</dbReference>
<dbReference type="GO" id="GO:0005783">
    <property type="term" value="C:endoplasmic reticulum"/>
    <property type="evidence" value="ECO:0007669"/>
    <property type="project" value="TreeGrafter"/>
</dbReference>
<protein>
    <recommendedName>
        <fullName evidence="3">C2 domain-containing protein</fullName>
    </recommendedName>
</protein>
<dbReference type="InterPro" id="IPR045050">
    <property type="entry name" value="Synaptotagmin_plant"/>
</dbReference>
<dbReference type="AlphaFoldDB" id="A0A250XMU0"/>
<dbReference type="PANTHER" id="PTHR10774:SF190">
    <property type="entry name" value="C2 CALCIUM_LIPID-BINDING ENDONUCLEASE_EXONUCLEASE_PHOSPHATASE-RELATED"/>
    <property type="match status" value="1"/>
</dbReference>
<evidence type="ECO:0000313" key="4">
    <source>
        <dbReference type="EMBL" id="GAX84222.1"/>
    </source>
</evidence>
<dbReference type="PANTHER" id="PTHR10774">
    <property type="entry name" value="EXTENDED SYNAPTOTAGMIN-RELATED"/>
    <property type="match status" value="1"/>
</dbReference>
<dbReference type="GO" id="GO:0008289">
    <property type="term" value="F:lipid binding"/>
    <property type="evidence" value="ECO:0007669"/>
    <property type="project" value="InterPro"/>
</dbReference>
<evidence type="ECO:0000256" key="2">
    <source>
        <dbReference type="ARBA" id="ARBA00022989"/>
    </source>
</evidence>
<keyword evidence="5" id="KW-1185">Reference proteome</keyword>
<sequence length="643" mass="71905">MFGIIFGLGLGALLGISVGPFVFPEITKPKDYRFLDEEADKDDEFEVPQPGTPISNEMRAMLQFAEPWTTSPDYQRMYMINRCIKVLWPTLKEAMVKEVFKQAKAQLHEHVFSKFPFVEELVLGTEGMRQDGALDFSTWIKDKHFDIGDVPLRLGGIKTYNTGEDEVIVETSVLWGSNAKLHVGVFLRFGPFRLYIPIELESVQLKIDARVTLKPLIDVIPFFGGVSISLLKVPHVDFKLSLMRGIDIMALPLIKDGVRMVLKYVLESMLIIPNHLTIPLFPNFGVPPAAKGALNVKLLRVRGIHKGDSVYCEMEVRRGRPVCSNTAVVSGKEAEFNEEFNLIIDDYETQSLKILLYNDDLGWNDTLLSGGELAFGRMEGERMDEKGNIVDGFELANFMKVPMTETLVEVELGRTSSTGLVKSMSKSAASMLRPGSTAISTAGTTLKAGTVILQVMFIPFFQPTFDDEEEERVGGLRRKAAVLPTNRAVNTNVPAKLKGVLTVTLIRCLNLPGEDINSYVRLLVSDDEKDQLQKSTVVFSQASPRWGQKFDFVMVTAGSTLYLNVYKKSSLTSNVLGTINLFSHKKKEEDKDKSLGKLQVPVKDVVRNGYLKDIWTLQDAEKGQIELALSWQTCYISDMEEGM</sequence>
<dbReference type="InterPro" id="IPR035892">
    <property type="entry name" value="C2_domain_sf"/>
</dbReference>
<evidence type="ECO:0000313" key="5">
    <source>
        <dbReference type="Proteomes" id="UP000232323"/>
    </source>
</evidence>
<evidence type="ECO:0000256" key="1">
    <source>
        <dbReference type="ARBA" id="ARBA00022692"/>
    </source>
</evidence>
<dbReference type="SMART" id="SM00239">
    <property type="entry name" value="C2"/>
    <property type="match status" value="2"/>
</dbReference>
<dbReference type="CDD" id="cd21677">
    <property type="entry name" value="SMP_SYT"/>
    <property type="match status" value="1"/>
</dbReference>
<organism evidence="4 5">
    <name type="scientific">Chlamydomonas eustigma</name>
    <dbReference type="NCBI Taxonomy" id="1157962"/>
    <lineage>
        <taxon>Eukaryota</taxon>
        <taxon>Viridiplantae</taxon>
        <taxon>Chlorophyta</taxon>
        <taxon>core chlorophytes</taxon>
        <taxon>Chlorophyceae</taxon>
        <taxon>CS clade</taxon>
        <taxon>Chlamydomonadales</taxon>
        <taxon>Chlamydomonadaceae</taxon>
        <taxon>Chlamydomonas</taxon>
    </lineage>
</organism>
<keyword evidence="1" id="KW-0812">Transmembrane</keyword>
<keyword evidence="2" id="KW-0472">Membrane</keyword>
<dbReference type="InterPro" id="IPR000008">
    <property type="entry name" value="C2_dom"/>
</dbReference>
<dbReference type="OrthoDB" id="67700at2759"/>
<name>A0A250XMU0_9CHLO</name>
<dbReference type="Pfam" id="PF00168">
    <property type="entry name" value="C2"/>
    <property type="match status" value="2"/>
</dbReference>
<dbReference type="SUPFAM" id="SSF49562">
    <property type="entry name" value="C2 domain (Calcium/lipid-binding domain, CaLB)"/>
    <property type="match status" value="2"/>
</dbReference>
<gene>
    <name evidence="4" type="ORF">CEUSTIGMA_g11645.t1</name>
</gene>
<dbReference type="InterPro" id="IPR039010">
    <property type="entry name" value="Synaptotagmin_SMP"/>
</dbReference>
<feature type="domain" description="C2" evidence="3">
    <location>
        <begin position="482"/>
        <end position="616"/>
    </location>
</feature>
<evidence type="ECO:0000259" key="3">
    <source>
        <dbReference type="PROSITE" id="PS50004"/>
    </source>
</evidence>
<dbReference type="Gene3D" id="2.60.40.150">
    <property type="entry name" value="C2 domain"/>
    <property type="match status" value="2"/>
</dbReference>
<dbReference type="STRING" id="1157962.A0A250XMU0"/>
<reference evidence="4 5" key="1">
    <citation type="submission" date="2017-08" db="EMBL/GenBank/DDBJ databases">
        <title>Acidophilic green algal genome provides insights into adaptation to an acidic environment.</title>
        <authorList>
            <person name="Hirooka S."/>
            <person name="Hirose Y."/>
            <person name="Kanesaki Y."/>
            <person name="Higuchi S."/>
            <person name="Fujiwara T."/>
            <person name="Onuma R."/>
            <person name="Era A."/>
            <person name="Ohbayashi R."/>
            <person name="Uzuka A."/>
            <person name="Nozaki H."/>
            <person name="Yoshikawa H."/>
            <person name="Miyagishima S.Y."/>
        </authorList>
    </citation>
    <scope>NUCLEOTIDE SEQUENCE [LARGE SCALE GENOMIC DNA]</scope>
    <source>
        <strain evidence="4 5">NIES-2499</strain>
    </source>
</reference>
<proteinExistence type="predicted"/>
<dbReference type="EMBL" id="BEGY01000119">
    <property type="protein sequence ID" value="GAX84222.1"/>
    <property type="molecule type" value="Genomic_DNA"/>
</dbReference>
<accession>A0A250XMU0</accession>